<dbReference type="STRING" id="1842532.A7E78_01490"/>
<keyword evidence="2" id="KW-1185">Reference proteome</keyword>
<name>A0A1L3GLV0_9BACT</name>
<gene>
    <name evidence="1" type="ORF">A7E78_01490</name>
</gene>
<accession>A0A1L3GLV0</accession>
<dbReference type="AlphaFoldDB" id="A0A1L3GLV0"/>
<dbReference type="Proteomes" id="UP000182517">
    <property type="component" value="Chromosome"/>
</dbReference>
<organism evidence="1 2">
    <name type="scientific">Syntrophotalea acetylenivorans</name>
    <dbReference type="NCBI Taxonomy" id="1842532"/>
    <lineage>
        <taxon>Bacteria</taxon>
        <taxon>Pseudomonadati</taxon>
        <taxon>Thermodesulfobacteriota</taxon>
        <taxon>Desulfuromonadia</taxon>
        <taxon>Desulfuromonadales</taxon>
        <taxon>Syntrophotaleaceae</taxon>
        <taxon>Syntrophotalea</taxon>
    </lineage>
</organism>
<evidence type="ECO:0000313" key="2">
    <source>
        <dbReference type="Proteomes" id="UP000182517"/>
    </source>
</evidence>
<dbReference type="KEGG" id="pef:A7E78_01490"/>
<dbReference type="EMBL" id="CP015519">
    <property type="protein sequence ID" value="APG26648.1"/>
    <property type="molecule type" value="Genomic_DNA"/>
</dbReference>
<evidence type="ECO:0000313" key="1">
    <source>
        <dbReference type="EMBL" id="APG26648.1"/>
    </source>
</evidence>
<proteinExistence type="predicted"/>
<protein>
    <submittedName>
        <fullName evidence="1">Uncharacterized protein</fullName>
    </submittedName>
</protein>
<reference evidence="1 2" key="1">
    <citation type="journal article" date="2017" name="Genome Announc.">
        <title>Complete Genome Sequences of Two Acetylene-Fermenting Pelobacter acetylenicus Strains.</title>
        <authorList>
            <person name="Sutton J.M."/>
            <person name="Baesman S.M."/>
            <person name="Fierst J.L."/>
            <person name="Poret-Peterson A.T."/>
            <person name="Oremland R.S."/>
            <person name="Dunlap D.S."/>
            <person name="Akob D.M."/>
        </authorList>
    </citation>
    <scope>NUCLEOTIDE SEQUENCE [LARGE SCALE GENOMIC DNA]</scope>
    <source>
        <strain evidence="1 2">SFB93</strain>
    </source>
</reference>
<dbReference type="RefSeq" id="WP_072282609.1">
    <property type="nucleotide sequence ID" value="NZ_CP015519.1"/>
</dbReference>
<sequence>MSQGAGLREYALETLSIYWPEGKAAINSLPISAIAVEEKNVTIPPLMDLVSLPAWAADTGVEGTILVPAYLIEKGEGEVWTRVDWIGVAAWYLSGLPEREYERQHGPVHSYSFRLAKWDTRIWERAWVNRIALFLRRWAAEHLGQEEMTVCGPLPEPRILLTHDVDAVRKTLVIRAKQGAFFLFNAARTLSQGKPKKSLSHFFKGLGFIFRKADYWCFGTIRSLEEKYGVRSHFNFFGGNGPRKGGGCAFF</sequence>